<dbReference type="Pfam" id="PF05157">
    <property type="entry name" value="MshEN"/>
    <property type="match status" value="1"/>
</dbReference>
<dbReference type="Gene3D" id="3.30.300.160">
    <property type="entry name" value="Type II secretion system, protein E, N-terminal domain"/>
    <property type="match status" value="1"/>
</dbReference>
<evidence type="ECO:0000256" key="3">
    <source>
        <dbReference type="ARBA" id="ARBA00022840"/>
    </source>
</evidence>
<keyword evidence="6" id="KW-1185">Reference proteome</keyword>
<dbReference type="GO" id="GO:0005886">
    <property type="term" value="C:plasma membrane"/>
    <property type="evidence" value="ECO:0007669"/>
    <property type="project" value="TreeGrafter"/>
</dbReference>
<dbReference type="Pfam" id="PF00437">
    <property type="entry name" value="T2SSE"/>
    <property type="match status" value="1"/>
</dbReference>
<organism evidence="5 6">
    <name type="scientific">Syntrophotalea acetylenica</name>
    <name type="common">Pelobacter acetylenicus</name>
    <dbReference type="NCBI Taxonomy" id="29542"/>
    <lineage>
        <taxon>Bacteria</taxon>
        <taxon>Pseudomonadati</taxon>
        <taxon>Thermodesulfobacteriota</taxon>
        <taxon>Desulfuromonadia</taxon>
        <taxon>Desulfuromonadales</taxon>
        <taxon>Syntrophotaleaceae</taxon>
        <taxon>Syntrophotalea</taxon>
    </lineage>
</organism>
<dbReference type="PANTHER" id="PTHR30258:SF1">
    <property type="entry name" value="PROTEIN TRANSPORT PROTEIN HOFB HOMOLOG"/>
    <property type="match status" value="1"/>
</dbReference>
<evidence type="ECO:0000259" key="4">
    <source>
        <dbReference type="PROSITE" id="PS00662"/>
    </source>
</evidence>
<dbReference type="AlphaFoldDB" id="A0A1L3GIN0"/>
<dbReference type="PROSITE" id="PS00662">
    <property type="entry name" value="T2SP_E"/>
    <property type="match status" value="1"/>
</dbReference>
<dbReference type="InterPro" id="IPR001482">
    <property type="entry name" value="T2SS/T4SS_dom"/>
</dbReference>
<comment type="similarity">
    <text evidence="1">Belongs to the GSP E family.</text>
</comment>
<dbReference type="SUPFAM" id="SSF160246">
    <property type="entry name" value="EspE N-terminal domain-like"/>
    <property type="match status" value="1"/>
</dbReference>
<dbReference type="CDD" id="cd01129">
    <property type="entry name" value="PulE-GspE-like"/>
    <property type="match status" value="1"/>
</dbReference>
<feature type="domain" description="Bacterial type II secretion system protein E" evidence="4">
    <location>
        <begin position="389"/>
        <end position="403"/>
    </location>
</feature>
<dbReference type="InterPro" id="IPR007831">
    <property type="entry name" value="T2SS_GspE_N"/>
</dbReference>
<dbReference type="Gene3D" id="3.40.50.300">
    <property type="entry name" value="P-loop containing nucleotide triphosphate hydrolases"/>
    <property type="match status" value="1"/>
</dbReference>
<evidence type="ECO:0000313" key="5">
    <source>
        <dbReference type="EMBL" id="APG25774.1"/>
    </source>
</evidence>
<sequence length="577" mass="63508">MAYRWLKIGELLAETGAIAPGQTEIILERMKTSGLRFGETGVELGFFEDEILAQALARQFGMDYVDLSSLDSDFAPPAGLPEDLVVRFGVVPLEYAGEDLVVATADPTDISRLNQLEWQIGGPVTLKIAGKSQIQRVAAGSRGTTGEALESTLEKFRGLANGRPREDKDLLLGETQEEAHSPVIKLIDTTLVDALQKRASDIHIESGPDGVVIKYRIDGVLSRAMEPLDRRFQGPVISRIKVMSELDISERRIPQDGRFKARIGGRSIDFRVSILPSSFGEDAVIRILDKSSIAVDLKGLTLESLGFNPREIARFRRQIRAPYGMVLVTGPTGSGKTTTLYAALAEIHTEQEKIITIEDPVEYQVPGVVQVPVNEKKGLTFARGLRSILRHDPDKIMVGEIRDAETAQIAVQSALTGHLVFTTVHANNVFDVLGRFLHMGLDPYHFLSSLNMVLAQRLVRKLCVHCKQPVTYSEDEMERFGLDPARHAGQTFYEGRGCKHCHGLGYAGRSAIVELLEINDELRELIINRAPTGRLRRAAAGMGTVFLRQAALEKVLQGVTSLPEIDRVTFADAEVPT</sequence>
<reference evidence="5 6" key="1">
    <citation type="journal article" date="2017" name="Genome Announc.">
        <title>Complete Genome Sequences of Two Acetylene-Fermenting Pelobacter acetylenicus Strains.</title>
        <authorList>
            <person name="Sutton J.M."/>
            <person name="Baesman S.M."/>
            <person name="Fierst J.L."/>
            <person name="Poret-Peterson A.T."/>
            <person name="Oremland R.S."/>
            <person name="Dunlap D.S."/>
            <person name="Akob D.M."/>
        </authorList>
    </citation>
    <scope>NUCLEOTIDE SEQUENCE [LARGE SCALE GENOMIC DNA]</scope>
    <source>
        <strain evidence="5 6">DSM 3247</strain>
    </source>
</reference>
<dbReference type="PANTHER" id="PTHR30258">
    <property type="entry name" value="TYPE II SECRETION SYSTEM PROTEIN GSPE-RELATED"/>
    <property type="match status" value="1"/>
</dbReference>
<dbReference type="Proteomes" id="UP000182264">
    <property type="component" value="Chromosome"/>
</dbReference>
<dbReference type="FunFam" id="3.40.50.300:FF:000398">
    <property type="entry name" value="Type IV pilus assembly ATPase PilB"/>
    <property type="match status" value="1"/>
</dbReference>
<dbReference type="InterPro" id="IPR037257">
    <property type="entry name" value="T2SS_E_N_sf"/>
</dbReference>
<dbReference type="KEGG" id="pace:A6070_06730"/>
<evidence type="ECO:0000313" key="6">
    <source>
        <dbReference type="Proteomes" id="UP000182264"/>
    </source>
</evidence>
<dbReference type="Gene3D" id="3.30.450.90">
    <property type="match status" value="1"/>
</dbReference>
<accession>A0A1L3GIN0</accession>
<dbReference type="GO" id="GO:0016887">
    <property type="term" value="F:ATP hydrolysis activity"/>
    <property type="evidence" value="ECO:0007669"/>
    <property type="project" value="TreeGrafter"/>
</dbReference>
<dbReference type="RefSeq" id="WP_072287618.1">
    <property type="nucleotide sequence ID" value="NZ_CP015455.1"/>
</dbReference>
<proteinExistence type="inferred from homology"/>
<evidence type="ECO:0000256" key="1">
    <source>
        <dbReference type="ARBA" id="ARBA00006611"/>
    </source>
</evidence>
<dbReference type="InterPro" id="IPR027417">
    <property type="entry name" value="P-loop_NTPase"/>
</dbReference>
<dbReference type="OrthoDB" id="9805147at2"/>
<dbReference type="STRING" id="29542.A6070_06730"/>
<dbReference type="EMBL" id="CP015518">
    <property type="protein sequence ID" value="APG25774.1"/>
    <property type="molecule type" value="Genomic_DNA"/>
</dbReference>
<keyword evidence="3" id="KW-0067">ATP-binding</keyword>
<gene>
    <name evidence="5" type="ORF">A7E75_12715</name>
</gene>
<evidence type="ECO:0000256" key="2">
    <source>
        <dbReference type="ARBA" id="ARBA00022741"/>
    </source>
</evidence>
<protein>
    <submittedName>
        <fullName evidence="5">Pilus assembly protein PilB</fullName>
    </submittedName>
</protein>
<keyword evidence="2" id="KW-0547">Nucleotide-binding</keyword>
<dbReference type="GO" id="GO:0005524">
    <property type="term" value="F:ATP binding"/>
    <property type="evidence" value="ECO:0007669"/>
    <property type="project" value="UniProtKB-KW"/>
</dbReference>
<dbReference type="SUPFAM" id="SSF52540">
    <property type="entry name" value="P-loop containing nucleoside triphosphate hydrolases"/>
    <property type="match status" value="1"/>
</dbReference>
<name>A0A1L3GIN0_SYNAC</name>